<proteinExistence type="predicted"/>
<dbReference type="InterPro" id="IPR000700">
    <property type="entry name" value="PAS-assoc_C"/>
</dbReference>
<dbReference type="Proteomes" id="UP001221208">
    <property type="component" value="Unassembled WGS sequence"/>
</dbReference>
<keyword evidence="6" id="KW-0547">Nucleotide-binding</keyword>
<dbReference type="InterPro" id="IPR003594">
    <property type="entry name" value="HATPase_dom"/>
</dbReference>
<dbReference type="Gene3D" id="3.30.565.10">
    <property type="entry name" value="Histidine kinase-like ATPase, C-terminal domain"/>
    <property type="match status" value="1"/>
</dbReference>
<dbReference type="Pfam" id="PF08447">
    <property type="entry name" value="PAS_3"/>
    <property type="match status" value="1"/>
</dbReference>
<dbReference type="InterPro" id="IPR000014">
    <property type="entry name" value="PAS"/>
</dbReference>
<dbReference type="InterPro" id="IPR005467">
    <property type="entry name" value="His_kinase_dom"/>
</dbReference>
<dbReference type="Gene3D" id="3.30.450.20">
    <property type="entry name" value="PAS domain"/>
    <property type="match status" value="1"/>
</dbReference>
<dbReference type="Pfam" id="PF02518">
    <property type="entry name" value="HATPase_c"/>
    <property type="match status" value="1"/>
</dbReference>
<comment type="catalytic activity">
    <reaction evidence="1">
        <text>ATP + protein L-histidine = ADP + protein N-phospho-L-histidine.</text>
        <dbReference type="EC" id="2.7.13.3"/>
    </reaction>
</comment>
<dbReference type="SUPFAM" id="SSF55781">
    <property type="entry name" value="GAF domain-like"/>
    <property type="match status" value="1"/>
</dbReference>
<dbReference type="EMBL" id="JAQQXR010000001">
    <property type="protein sequence ID" value="MDC8756405.1"/>
    <property type="molecule type" value="Genomic_DNA"/>
</dbReference>
<dbReference type="PANTHER" id="PTHR43065:SF47">
    <property type="match status" value="1"/>
</dbReference>
<dbReference type="PROSITE" id="PS50113">
    <property type="entry name" value="PAC"/>
    <property type="match status" value="1"/>
</dbReference>
<evidence type="ECO:0000313" key="7">
    <source>
        <dbReference type="Proteomes" id="UP001221208"/>
    </source>
</evidence>
<sequence>MNLVSIDTRDVAVGQNILRKWQDVLDLLTNIVKIPAALIMRVEPPSIQVFLSSHSEGNPYEEHELAPLGTGLYCETVMATRRHLIVPDALADPHWCNNPDVKLGMISYMGLPLIWPDEHVFGTICVLDKQENPYSSLFLQLLQQFRGIVEADLRQIHTDWVRAREDAALRADEAERVRLEFQQIRAGEQQALARLRESEERWHFALEGAGDGVWDWEVGAATVFYSSRCLELLGFCGLDDHVPFALWEQHVHPDDLPLVMDDVRAYLDGRTSQFTSEHRFQVGGQWKWLLTRGMVVSRDGEGRALRLIGTYSDVTARKLAEVELLTLNNRLEERVAARTAELQQAMEQIIVTEKMASLGRLVAGVAHELNTPLGNIVLSSSTLKEAIDGVGQLAAGKRLTQAGLEEFLLNGKGACELIERNGLHAGELITSFKQVAVDQASQQRRVFDLRKTVLEMVAALGPITRRARATLDVRIPAGIGMDSYPGSMDQIITNLVTNSINHGFEGRSGGCVTISAAQRGECVELVYEDDGCGIEKSLQSKVFDPFYTTKMGQGGSGLGLAIVHNIVQAIFKGSVRLDSAPGQGARFVFSLPRRLPEEAPPRFPAAL</sequence>
<keyword evidence="3" id="KW-0597">Phosphoprotein</keyword>
<dbReference type="RefSeq" id="WP_273669034.1">
    <property type="nucleotide sequence ID" value="NZ_JAQQXR010000001.1"/>
</dbReference>
<dbReference type="SUPFAM" id="SSF47384">
    <property type="entry name" value="Homodimeric domain of signal transducing histidine kinase"/>
    <property type="match status" value="1"/>
</dbReference>
<dbReference type="InterPro" id="IPR029016">
    <property type="entry name" value="GAF-like_dom_sf"/>
</dbReference>
<feature type="domain" description="Histidine kinase" evidence="4">
    <location>
        <begin position="364"/>
        <end position="595"/>
    </location>
</feature>
<dbReference type="PROSITE" id="PS50109">
    <property type="entry name" value="HIS_KIN"/>
    <property type="match status" value="1"/>
</dbReference>
<reference evidence="6 7" key="1">
    <citation type="submission" date="2022-10" db="EMBL/GenBank/DDBJ databases">
        <title>Janthinobacterium sp. hw3 Genome sequencing.</title>
        <authorList>
            <person name="Park S."/>
        </authorList>
    </citation>
    <scope>NUCLEOTIDE SEQUENCE [LARGE SCALE GENOMIC DNA]</scope>
    <source>
        <strain evidence="7">hw3</strain>
    </source>
</reference>
<dbReference type="SMART" id="SM00065">
    <property type="entry name" value="GAF"/>
    <property type="match status" value="1"/>
</dbReference>
<keyword evidence="6" id="KW-0067">ATP-binding</keyword>
<dbReference type="InterPro" id="IPR035965">
    <property type="entry name" value="PAS-like_dom_sf"/>
</dbReference>
<dbReference type="GO" id="GO:0005524">
    <property type="term" value="F:ATP binding"/>
    <property type="evidence" value="ECO:0007669"/>
    <property type="project" value="UniProtKB-KW"/>
</dbReference>
<dbReference type="InterPro" id="IPR013655">
    <property type="entry name" value="PAS_fold_3"/>
</dbReference>
<dbReference type="CDD" id="cd00130">
    <property type="entry name" value="PAS"/>
    <property type="match status" value="1"/>
</dbReference>
<accession>A0ABT5JVG2</accession>
<keyword evidence="7" id="KW-1185">Reference proteome</keyword>
<protein>
    <recommendedName>
        <fullName evidence="2">histidine kinase</fullName>
        <ecNumber evidence="2">2.7.13.3</ecNumber>
    </recommendedName>
</protein>
<comment type="caution">
    <text evidence="6">The sequence shown here is derived from an EMBL/GenBank/DDBJ whole genome shotgun (WGS) entry which is preliminary data.</text>
</comment>
<evidence type="ECO:0000256" key="3">
    <source>
        <dbReference type="ARBA" id="ARBA00022553"/>
    </source>
</evidence>
<dbReference type="Pfam" id="PF01590">
    <property type="entry name" value="GAF"/>
    <property type="match status" value="1"/>
</dbReference>
<evidence type="ECO:0000256" key="1">
    <source>
        <dbReference type="ARBA" id="ARBA00000085"/>
    </source>
</evidence>
<dbReference type="InterPro" id="IPR003018">
    <property type="entry name" value="GAF"/>
</dbReference>
<dbReference type="SUPFAM" id="SSF55874">
    <property type="entry name" value="ATPase domain of HSP90 chaperone/DNA topoisomerase II/histidine kinase"/>
    <property type="match status" value="1"/>
</dbReference>
<dbReference type="InterPro" id="IPR036890">
    <property type="entry name" value="HATPase_C_sf"/>
</dbReference>
<dbReference type="SMART" id="SM00387">
    <property type="entry name" value="HATPase_c"/>
    <property type="match status" value="1"/>
</dbReference>
<dbReference type="EC" id="2.7.13.3" evidence="2"/>
<dbReference type="Gene3D" id="1.10.287.130">
    <property type="match status" value="1"/>
</dbReference>
<dbReference type="InterPro" id="IPR036097">
    <property type="entry name" value="HisK_dim/P_sf"/>
</dbReference>
<feature type="domain" description="PAC" evidence="5">
    <location>
        <begin position="270"/>
        <end position="326"/>
    </location>
</feature>
<organism evidence="6 7">
    <name type="scientific">Janthinobacterium fluminis</name>
    <dbReference type="NCBI Taxonomy" id="2987524"/>
    <lineage>
        <taxon>Bacteria</taxon>
        <taxon>Pseudomonadati</taxon>
        <taxon>Pseudomonadota</taxon>
        <taxon>Betaproteobacteria</taxon>
        <taxon>Burkholderiales</taxon>
        <taxon>Oxalobacteraceae</taxon>
        <taxon>Janthinobacterium</taxon>
    </lineage>
</organism>
<dbReference type="PANTHER" id="PTHR43065">
    <property type="entry name" value="SENSOR HISTIDINE KINASE"/>
    <property type="match status" value="1"/>
</dbReference>
<dbReference type="SUPFAM" id="SSF55785">
    <property type="entry name" value="PYP-like sensor domain (PAS domain)"/>
    <property type="match status" value="1"/>
</dbReference>
<dbReference type="Gene3D" id="3.30.450.40">
    <property type="match status" value="1"/>
</dbReference>
<evidence type="ECO:0000313" key="6">
    <source>
        <dbReference type="EMBL" id="MDC8756405.1"/>
    </source>
</evidence>
<gene>
    <name evidence="6" type="ORF">OIK44_02250</name>
</gene>
<name>A0ABT5JVG2_9BURK</name>
<dbReference type="CDD" id="cd00075">
    <property type="entry name" value="HATPase"/>
    <property type="match status" value="1"/>
</dbReference>
<dbReference type="InterPro" id="IPR004358">
    <property type="entry name" value="Sig_transdc_His_kin-like_C"/>
</dbReference>
<dbReference type="PRINTS" id="PR00344">
    <property type="entry name" value="BCTRLSENSOR"/>
</dbReference>
<dbReference type="CDD" id="cd00082">
    <property type="entry name" value="HisKA"/>
    <property type="match status" value="1"/>
</dbReference>
<dbReference type="InterPro" id="IPR003661">
    <property type="entry name" value="HisK_dim/P_dom"/>
</dbReference>
<evidence type="ECO:0000256" key="2">
    <source>
        <dbReference type="ARBA" id="ARBA00012438"/>
    </source>
</evidence>
<evidence type="ECO:0000259" key="5">
    <source>
        <dbReference type="PROSITE" id="PS50113"/>
    </source>
</evidence>
<evidence type="ECO:0000259" key="4">
    <source>
        <dbReference type="PROSITE" id="PS50109"/>
    </source>
</evidence>